<feature type="non-terminal residue" evidence="2">
    <location>
        <position position="305"/>
    </location>
</feature>
<sequence length="305" mass="34946">MRGCAAKLRASKQLLQVAVLDMRAEELPIVKLKQKLVFETHDTEQDIREQNLFKFDALEKRANEAIEECIAQKKHFDVELKRQSQQFHNVMDQRDADIEAEYTKALNQLQDEIEETTQQLELAIRLRDAKQSHLAELPPPSDELDQLVETNASLKEQVHSANDEVAALKEEYHKLENAPIKRRAENELLSAKSIALAEKKDAMECAQLAQEIRVLQQTFETMQNKSTQQHWLELQIEENKRMEEKIASVNVEIKSAKSDIQQAQAHLKSLIRTVAPTTGCGAIMLKIYELFTPSTTVVTMQQCMQ</sequence>
<keyword evidence="1" id="KW-0175">Coiled coil</keyword>
<evidence type="ECO:0000313" key="3">
    <source>
        <dbReference type="Proteomes" id="UP000243217"/>
    </source>
</evidence>
<organism evidence="2 3">
    <name type="scientific">Thraustotheca clavata</name>
    <dbReference type="NCBI Taxonomy" id="74557"/>
    <lineage>
        <taxon>Eukaryota</taxon>
        <taxon>Sar</taxon>
        <taxon>Stramenopiles</taxon>
        <taxon>Oomycota</taxon>
        <taxon>Saprolegniomycetes</taxon>
        <taxon>Saprolegniales</taxon>
        <taxon>Achlyaceae</taxon>
        <taxon>Thraustotheca</taxon>
    </lineage>
</organism>
<accession>A0A1V9ZZJ9</accession>
<evidence type="ECO:0000313" key="2">
    <source>
        <dbReference type="EMBL" id="OQS03371.1"/>
    </source>
</evidence>
<evidence type="ECO:0000256" key="1">
    <source>
        <dbReference type="SAM" id="Coils"/>
    </source>
</evidence>
<name>A0A1V9ZZJ9_9STRA</name>
<dbReference type="OrthoDB" id="68456at2759"/>
<feature type="coiled-coil region" evidence="1">
    <location>
        <begin position="99"/>
        <end position="178"/>
    </location>
</feature>
<feature type="coiled-coil region" evidence="1">
    <location>
        <begin position="205"/>
        <end position="273"/>
    </location>
</feature>
<reference evidence="2 3" key="1">
    <citation type="journal article" date="2014" name="Genome Biol. Evol.">
        <title>The secreted proteins of Achlya hypogyna and Thraustotheca clavata identify the ancestral oomycete secretome and reveal gene acquisitions by horizontal gene transfer.</title>
        <authorList>
            <person name="Misner I."/>
            <person name="Blouin N."/>
            <person name="Leonard G."/>
            <person name="Richards T.A."/>
            <person name="Lane C.E."/>
        </authorList>
    </citation>
    <scope>NUCLEOTIDE SEQUENCE [LARGE SCALE GENOMIC DNA]</scope>
    <source>
        <strain evidence="2 3">ATCC 34112</strain>
    </source>
</reference>
<proteinExistence type="predicted"/>
<keyword evidence="3" id="KW-1185">Reference proteome</keyword>
<gene>
    <name evidence="2" type="ORF">THRCLA_04330</name>
</gene>
<protein>
    <submittedName>
        <fullName evidence="2">Uncharacterized protein</fullName>
    </submittedName>
</protein>
<dbReference type="EMBL" id="JNBS01000924">
    <property type="protein sequence ID" value="OQS03371.1"/>
    <property type="molecule type" value="Genomic_DNA"/>
</dbReference>
<dbReference type="AlphaFoldDB" id="A0A1V9ZZJ9"/>
<dbReference type="Proteomes" id="UP000243217">
    <property type="component" value="Unassembled WGS sequence"/>
</dbReference>
<comment type="caution">
    <text evidence="2">The sequence shown here is derived from an EMBL/GenBank/DDBJ whole genome shotgun (WGS) entry which is preliminary data.</text>
</comment>